<dbReference type="Pfam" id="PF09339">
    <property type="entry name" value="HTH_IclR"/>
    <property type="match status" value="1"/>
</dbReference>
<evidence type="ECO:0000313" key="6">
    <source>
        <dbReference type="EMBL" id="GFG55353.1"/>
    </source>
</evidence>
<evidence type="ECO:0000313" key="8">
    <source>
        <dbReference type="Proteomes" id="UP000220914"/>
    </source>
</evidence>
<dbReference type="InterPro" id="IPR050707">
    <property type="entry name" value="HTH_MetabolicPath_Reg"/>
</dbReference>
<protein>
    <submittedName>
        <fullName evidence="7">IclR family transcriptional regulator</fullName>
    </submittedName>
</protein>
<evidence type="ECO:0000259" key="4">
    <source>
        <dbReference type="PROSITE" id="PS51077"/>
    </source>
</evidence>
<dbReference type="PANTHER" id="PTHR30136:SF35">
    <property type="entry name" value="HTH-TYPE TRANSCRIPTIONAL REGULATOR RV1719"/>
    <property type="match status" value="1"/>
</dbReference>
<dbReference type="SMART" id="SM00346">
    <property type="entry name" value="HTH_ICLR"/>
    <property type="match status" value="1"/>
</dbReference>
<dbReference type="GO" id="GO:0003700">
    <property type="term" value="F:DNA-binding transcription factor activity"/>
    <property type="evidence" value="ECO:0007669"/>
    <property type="project" value="TreeGrafter"/>
</dbReference>
<dbReference type="EMBL" id="PDCP01000007">
    <property type="protein sequence ID" value="PEG41200.1"/>
    <property type="molecule type" value="Genomic_DNA"/>
</dbReference>
<dbReference type="Pfam" id="PF01614">
    <property type="entry name" value="IclR_C"/>
    <property type="match status" value="1"/>
</dbReference>
<keyword evidence="1" id="KW-0805">Transcription regulation</keyword>
<dbReference type="SUPFAM" id="SSF46785">
    <property type="entry name" value="Winged helix' DNA-binding domain"/>
    <property type="match status" value="1"/>
</dbReference>
<reference evidence="7 8" key="1">
    <citation type="submission" date="2017-10" db="EMBL/GenBank/DDBJ databases">
        <title>The new phylogeny of genus Mycobacterium.</title>
        <authorList>
            <person name="Tortoli E."/>
            <person name="Trovato A."/>
            <person name="Cirillo D.M."/>
        </authorList>
    </citation>
    <scope>NUCLEOTIDE SEQUENCE [LARGE SCALE GENOMIC DNA]</scope>
    <source>
        <strain evidence="7 8">CCUG37673</strain>
    </source>
</reference>
<dbReference type="OrthoDB" id="60629at2"/>
<dbReference type="Gene3D" id="1.10.10.10">
    <property type="entry name" value="Winged helix-like DNA-binding domain superfamily/Winged helix DNA-binding domain"/>
    <property type="match status" value="1"/>
</dbReference>
<dbReference type="Proteomes" id="UP000220914">
    <property type="component" value="Unassembled WGS sequence"/>
</dbReference>
<reference evidence="6 9" key="2">
    <citation type="journal article" date="2019" name="Emerg. Microbes Infect.">
        <title>Comprehensive subspecies identification of 175 nontuberculous mycobacteria species based on 7547 genomic profiles.</title>
        <authorList>
            <person name="Matsumoto Y."/>
            <person name="Kinjo T."/>
            <person name="Motooka D."/>
            <person name="Nabeya D."/>
            <person name="Jung N."/>
            <person name="Uechi K."/>
            <person name="Horii T."/>
            <person name="Iida T."/>
            <person name="Fujita J."/>
            <person name="Nakamura S."/>
        </authorList>
    </citation>
    <scope>NUCLEOTIDE SEQUENCE [LARGE SCALE GENOMIC DNA]</scope>
    <source>
        <strain evidence="6 9">JCM 6377</strain>
    </source>
</reference>
<dbReference type="GO" id="GO:0045892">
    <property type="term" value="P:negative regulation of DNA-templated transcription"/>
    <property type="evidence" value="ECO:0007669"/>
    <property type="project" value="TreeGrafter"/>
</dbReference>
<evidence type="ECO:0000256" key="2">
    <source>
        <dbReference type="ARBA" id="ARBA00023125"/>
    </source>
</evidence>
<dbReference type="GO" id="GO:0003677">
    <property type="term" value="F:DNA binding"/>
    <property type="evidence" value="ECO:0007669"/>
    <property type="project" value="UniProtKB-KW"/>
</dbReference>
<dbReference type="EMBL" id="BLKS01000004">
    <property type="protein sequence ID" value="GFG55353.1"/>
    <property type="molecule type" value="Genomic_DNA"/>
</dbReference>
<evidence type="ECO:0000256" key="3">
    <source>
        <dbReference type="ARBA" id="ARBA00023163"/>
    </source>
</evidence>
<comment type="caution">
    <text evidence="7">The sequence shown here is derived from an EMBL/GenBank/DDBJ whole genome shotgun (WGS) entry which is preliminary data.</text>
</comment>
<dbReference type="InterPro" id="IPR014757">
    <property type="entry name" value="Tscrpt_reg_IclR_C"/>
</dbReference>
<dbReference type="PROSITE" id="PS51078">
    <property type="entry name" value="ICLR_ED"/>
    <property type="match status" value="1"/>
</dbReference>
<dbReference type="PANTHER" id="PTHR30136">
    <property type="entry name" value="HELIX-TURN-HELIX TRANSCRIPTIONAL REGULATOR, ICLR FAMILY"/>
    <property type="match status" value="1"/>
</dbReference>
<evidence type="ECO:0000256" key="1">
    <source>
        <dbReference type="ARBA" id="ARBA00023015"/>
    </source>
</evidence>
<dbReference type="PROSITE" id="PS51077">
    <property type="entry name" value="HTH_ICLR"/>
    <property type="match status" value="1"/>
</dbReference>
<keyword evidence="3" id="KW-0804">Transcription</keyword>
<gene>
    <name evidence="7" type="ORF">CQY20_06035</name>
    <name evidence="6" type="ORF">MAGR_67940</name>
</gene>
<dbReference type="InterPro" id="IPR036390">
    <property type="entry name" value="WH_DNA-bd_sf"/>
</dbReference>
<dbReference type="RefSeq" id="WP_097938987.1">
    <property type="nucleotide sequence ID" value="NZ_BLKS01000004.1"/>
</dbReference>
<dbReference type="InterPro" id="IPR029016">
    <property type="entry name" value="GAF-like_dom_sf"/>
</dbReference>
<evidence type="ECO:0000313" key="9">
    <source>
        <dbReference type="Proteomes" id="UP000465302"/>
    </source>
</evidence>
<keyword evidence="8" id="KW-1185">Reference proteome</keyword>
<dbReference type="InterPro" id="IPR036388">
    <property type="entry name" value="WH-like_DNA-bd_sf"/>
</dbReference>
<name>A0A2A7NBG1_MYCAG</name>
<dbReference type="Proteomes" id="UP000465302">
    <property type="component" value="Unassembled WGS sequence"/>
</dbReference>
<keyword evidence="2" id="KW-0238">DNA-binding</keyword>
<sequence length="247" mass="26497">MQSQERSFAILRALGGHPSRKLTEVAAVVDLPKPTVLRFLRSLEHGSWVRRTPDGGYALGPAILGLASQYLTSDAVIVAAAGPMMRLRDTLGETATLSRIFGSHRTCVQEFPSTQPLRLVLGLGEAGPLHAGASGLLLLAHMPAEQRARILAKNLDALTDRTITSPEALELECERIREQGWATTHSQRTVGAAAMAVPIQDAAAEWGVSALGVYGPETRCHSLADEQRWLAALRQCATEITEAIGAH</sequence>
<dbReference type="InterPro" id="IPR005471">
    <property type="entry name" value="Tscrpt_reg_IclR_N"/>
</dbReference>
<dbReference type="AlphaFoldDB" id="A0A2A7NBG1"/>
<proteinExistence type="predicted"/>
<dbReference type="Gene3D" id="3.30.450.40">
    <property type="match status" value="1"/>
</dbReference>
<accession>A0A2A7NBG1</accession>
<organism evidence="7 8">
    <name type="scientific">Mycolicibacterium agri</name>
    <name type="common">Mycobacterium agri</name>
    <dbReference type="NCBI Taxonomy" id="36811"/>
    <lineage>
        <taxon>Bacteria</taxon>
        <taxon>Bacillati</taxon>
        <taxon>Actinomycetota</taxon>
        <taxon>Actinomycetes</taxon>
        <taxon>Mycobacteriales</taxon>
        <taxon>Mycobacteriaceae</taxon>
        <taxon>Mycolicibacterium</taxon>
    </lineage>
</organism>
<feature type="domain" description="IclR-ED" evidence="5">
    <location>
        <begin position="62"/>
        <end position="246"/>
    </location>
</feature>
<evidence type="ECO:0000259" key="5">
    <source>
        <dbReference type="PROSITE" id="PS51078"/>
    </source>
</evidence>
<evidence type="ECO:0000313" key="7">
    <source>
        <dbReference type="EMBL" id="PEG41200.1"/>
    </source>
</evidence>
<feature type="domain" description="HTH iclR-type" evidence="4">
    <location>
        <begin position="1"/>
        <end position="61"/>
    </location>
</feature>
<dbReference type="SUPFAM" id="SSF55781">
    <property type="entry name" value="GAF domain-like"/>
    <property type="match status" value="1"/>
</dbReference>
<reference evidence="6" key="3">
    <citation type="submission" date="2020-02" db="EMBL/GenBank/DDBJ databases">
        <authorList>
            <person name="Matsumoto Y."/>
            <person name="Motooka D."/>
            <person name="Nakamura S."/>
        </authorList>
    </citation>
    <scope>NUCLEOTIDE SEQUENCE</scope>
    <source>
        <strain evidence="6">JCM 6377</strain>
    </source>
</reference>